<evidence type="ECO:0000256" key="2">
    <source>
        <dbReference type="ARBA" id="ARBA00023242"/>
    </source>
</evidence>
<dbReference type="AlphaFoldDB" id="A0A8S0Z2G7"/>
<protein>
    <recommendedName>
        <fullName evidence="9">Protein Jumonji</fullName>
    </recommendedName>
</protein>
<dbReference type="InterPro" id="IPR036431">
    <property type="entry name" value="ARID_dom_sf"/>
</dbReference>
<dbReference type="PANTHER" id="PTHR10694">
    <property type="entry name" value="LYSINE-SPECIFIC DEMETHYLASE"/>
    <property type="match status" value="1"/>
</dbReference>
<feature type="region of interest" description="Disordered" evidence="3">
    <location>
        <begin position="176"/>
        <end position="202"/>
    </location>
</feature>
<dbReference type="GO" id="GO:0010468">
    <property type="term" value="P:regulation of gene expression"/>
    <property type="evidence" value="ECO:0007669"/>
    <property type="project" value="TreeGrafter"/>
</dbReference>
<dbReference type="SMART" id="SM00501">
    <property type="entry name" value="BRIGHT"/>
    <property type="match status" value="1"/>
</dbReference>
<dbReference type="SMART" id="SM00545">
    <property type="entry name" value="JmjN"/>
    <property type="match status" value="1"/>
</dbReference>
<feature type="compositionally biased region" description="Polar residues" evidence="3">
    <location>
        <begin position="43"/>
        <end position="52"/>
    </location>
</feature>
<dbReference type="SUPFAM" id="SSF46774">
    <property type="entry name" value="ARID-like"/>
    <property type="match status" value="1"/>
</dbReference>
<comment type="subcellular location">
    <subcellularLocation>
        <location evidence="1">Nucleus</location>
    </subcellularLocation>
</comment>
<evidence type="ECO:0000259" key="5">
    <source>
        <dbReference type="PROSITE" id="PS51183"/>
    </source>
</evidence>
<dbReference type="Pfam" id="PF01388">
    <property type="entry name" value="ARID"/>
    <property type="match status" value="1"/>
</dbReference>
<organism evidence="7 8">
    <name type="scientific">Arctia plantaginis</name>
    <name type="common">Wood tiger moth</name>
    <name type="synonym">Phalaena plantaginis</name>
    <dbReference type="NCBI Taxonomy" id="874455"/>
    <lineage>
        <taxon>Eukaryota</taxon>
        <taxon>Metazoa</taxon>
        <taxon>Ecdysozoa</taxon>
        <taxon>Arthropoda</taxon>
        <taxon>Hexapoda</taxon>
        <taxon>Insecta</taxon>
        <taxon>Pterygota</taxon>
        <taxon>Neoptera</taxon>
        <taxon>Endopterygota</taxon>
        <taxon>Lepidoptera</taxon>
        <taxon>Glossata</taxon>
        <taxon>Ditrysia</taxon>
        <taxon>Noctuoidea</taxon>
        <taxon>Erebidae</taxon>
        <taxon>Arctiinae</taxon>
        <taxon>Arctia</taxon>
    </lineage>
</organism>
<dbReference type="InterPro" id="IPR001606">
    <property type="entry name" value="ARID_dom"/>
</dbReference>
<reference evidence="7 8" key="1">
    <citation type="submission" date="2020-04" db="EMBL/GenBank/DDBJ databases">
        <authorList>
            <person name="Wallbank WR R."/>
            <person name="Pardo Diaz C."/>
            <person name="Kozak K."/>
            <person name="Martin S."/>
            <person name="Jiggins C."/>
            <person name="Moest M."/>
            <person name="Warren A I."/>
            <person name="Byers J.R.P. K."/>
            <person name="Montejo-Kovacevich G."/>
            <person name="Yen C E."/>
        </authorList>
    </citation>
    <scope>NUCLEOTIDE SEQUENCE [LARGE SCALE GENOMIC DNA]</scope>
</reference>
<dbReference type="InterPro" id="IPR003347">
    <property type="entry name" value="JmjC_dom"/>
</dbReference>
<evidence type="ECO:0000256" key="3">
    <source>
        <dbReference type="SAM" id="MobiDB-lite"/>
    </source>
</evidence>
<dbReference type="Gene3D" id="1.10.150.60">
    <property type="entry name" value="ARID DNA-binding domain"/>
    <property type="match status" value="1"/>
</dbReference>
<feature type="region of interest" description="Disordered" evidence="3">
    <location>
        <begin position="22"/>
        <end position="52"/>
    </location>
</feature>
<dbReference type="PROSITE" id="PS51184">
    <property type="entry name" value="JMJC"/>
    <property type="match status" value="1"/>
</dbReference>
<feature type="domain" description="JmjN" evidence="5">
    <location>
        <begin position="600"/>
        <end position="641"/>
    </location>
</feature>
<dbReference type="PANTHER" id="PTHR10694:SF113">
    <property type="entry name" value="PROTEIN JUMONJI"/>
    <property type="match status" value="1"/>
</dbReference>
<sequence length="1219" mass="138854">MRPATRKVTAQRKFAQGALVPAAVAASPSNATTSSAERRDAPATTNDNSNIFHNNMSAKSLLDVVSYQSSHSHMDPVVLVERLKGKNSRVVVKSEHRPVDTINGERGIKVSVNTRPKTKVVKRSKVAQLQKHTMTLRARQLITKPNWLSSASSFRTESMDSESIHSLYIPEKLRRLKKNTQKKNPRRNKRQPNFTLDDNRPLKYFVNNSTPKAPAAPVTQTVMGPPTYIPPRNITTPSISIKMSQQHESSTTLTDMELDESLYQSEQGFGQTQILNVGTVTERFFQELHVSPSPSSHALAPLPTPAPERSEPMSYYSTQGIRRWIDDSLSNEEIVSIPPTSHQTANSDAQYDLVSAMVHAEESWQHVEEVKRPKPGPPPTTQHVSHDTTDESTTRNLRYEDSRLETETPMICTADSWHTVEEIVNASRSAFDSRCTMCRQCERIEKLIKLTGLLKRQKKIDWLAEDSDQDEEKPRPGPSSRVDDIDDLLDEHLTLICELLPPNRHLVVKITVTTINASKIYTAGLIARPETAVTKRFSLNQHEHILDEVIETLSLRLGDPPSHLVSGSRDRPPQFELPDFIKKPEKEIDDRTNSKTTLEAPTFFPTLKELEDPIAYLEKLCATVSRYGICKIVPQQIIVPTCKADDDIRFEVTNQYIERLYNRWGSASREMCAVKACLNAQNIPFPRPPLLDGLEVNLPKLYSVVQRCGGLEYIIDKKKWGKIADEMKLSRNPMIERKLDSIYFKYLLPFDTLSDEERAELLLRVEKAWNRKYQKLLDRASNPLLRQQCLLETKKAPAPSSSPEEVDDDAIRDIEDCIKPGINMNLAKFRKIASTAYENFFRNNPVIPKDIEDEYWRQVTLANEHICVHSASVDTREQGLGFVPRSDGDYRQEPLNLKGVSAHPSNVLKSLGPVLGVTIPTLHLGMVFSTSCWHRDPHSIPWIEYSHHGAMKIWYGVAEQDDSEFQNRLKALNPAACQQKRLWLSSDITMVPPPLLRERGVKVYRLEQLPGEYVMVMPRAYSCYISTGYNVSESAYFATERWLDNLEPVFDEVRESCEPTMFALEQILKCIAEDPNSKISVLKRMKPTLDRVFGDEIANRRAVERKGIKCFLQDKQRHDNRGRGRRPMNNQSSQPPAWNVRDEDECEICRCTLYLSKGLHLPTRDSCLCLDHFLQVLATTTYQKTPVSELEAHYFYSTEELLNTMKIVRSRLELGDNLR</sequence>
<keyword evidence="8" id="KW-1185">Reference proteome</keyword>
<feature type="region of interest" description="Disordered" evidence="3">
    <location>
        <begin position="364"/>
        <end position="402"/>
    </location>
</feature>
<evidence type="ECO:0000259" key="4">
    <source>
        <dbReference type="PROSITE" id="PS51011"/>
    </source>
</evidence>
<feature type="compositionally biased region" description="Basic residues" evidence="3">
    <location>
        <begin position="176"/>
        <end position="190"/>
    </location>
</feature>
<evidence type="ECO:0000313" key="8">
    <source>
        <dbReference type="Proteomes" id="UP000494106"/>
    </source>
</evidence>
<feature type="compositionally biased region" description="Basic and acidic residues" evidence="3">
    <location>
        <begin position="384"/>
        <end position="402"/>
    </location>
</feature>
<gene>
    <name evidence="7" type="ORF">APLA_LOCUS2854</name>
</gene>
<dbReference type="PROSITE" id="PS51183">
    <property type="entry name" value="JMJN"/>
    <property type="match status" value="1"/>
</dbReference>
<proteinExistence type="predicted"/>
<dbReference type="GO" id="GO:0005634">
    <property type="term" value="C:nucleus"/>
    <property type="evidence" value="ECO:0007669"/>
    <property type="project" value="UniProtKB-SubCell"/>
</dbReference>
<dbReference type="EMBL" id="CADEBC010000208">
    <property type="protein sequence ID" value="CAB3226418.1"/>
    <property type="molecule type" value="Genomic_DNA"/>
</dbReference>
<dbReference type="GO" id="GO:0003677">
    <property type="term" value="F:DNA binding"/>
    <property type="evidence" value="ECO:0007669"/>
    <property type="project" value="InterPro"/>
</dbReference>
<feature type="region of interest" description="Disordered" evidence="3">
    <location>
        <begin position="464"/>
        <end position="483"/>
    </location>
</feature>
<dbReference type="GO" id="GO:0000785">
    <property type="term" value="C:chromatin"/>
    <property type="evidence" value="ECO:0007669"/>
    <property type="project" value="TreeGrafter"/>
</dbReference>
<keyword evidence="2" id="KW-0539">Nucleus</keyword>
<dbReference type="GO" id="GO:0006338">
    <property type="term" value="P:chromatin remodeling"/>
    <property type="evidence" value="ECO:0007669"/>
    <property type="project" value="TreeGrafter"/>
</dbReference>
<dbReference type="Gene3D" id="2.60.120.650">
    <property type="entry name" value="Cupin"/>
    <property type="match status" value="1"/>
</dbReference>
<feature type="domain" description="JmjC" evidence="6">
    <location>
        <begin position="889"/>
        <end position="1054"/>
    </location>
</feature>
<evidence type="ECO:0000256" key="1">
    <source>
        <dbReference type="ARBA" id="ARBA00004123"/>
    </source>
</evidence>
<feature type="region of interest" description="Disordered" evidence="3">
    <location>
        <begin position="1117"/>
        <end position="1138"/>
    </location>
</feature>
<feature type="compositionally biased region" description="Low complexity" evidence="3">
    <location>
        <begin position="292"/>
        <end position="301"/>
    </location>
</feature>
<dbReference type="Pfam" id="PF02373">
    <property type="entry name" value="JmjC"/>
    <property type="match status" value="1"/>
</dbReference>
<evidence type="ECO:0008006" key="9">
    <source>
        <dbReference type="Google" id="ProtNLM"/>
    </source>
</evidence>
<dbReference type="SMART" id="SM00558">
    <property type="entry name" value="JmjC"/>
    <property type="match status" value="1"/>
</dbReference>
<feature type="region of interest" description="Disordered" evidence="3">
    <location>
        <begin position="292"/>
        <end position="313"/>
    </location>
</feature>
<dbReference type="Pfam" id="PF02375">
    <property type="entry name" value="JmjN"/>
    <property type="match status" value="1"/>
</dbReference>
<dbReference type="SMART" id="SM01014">
    <property type="entry name" value="ARID"/>
    <property type="match status" value="1"/>
</dbReference>
<name>A0A8S0Z2G7_ARCPL</name>
<dbReference type="Proteomes" id="UP000494106">
    <property type="component" value="Unassembled WGS sequence"/>
</dbReference>
<dbReference type="SUPFAM" id="SSF51197">
    <property type="entry name" value="Clavaminate synthase-like"/>
    <property type="match status" value="1"/>
</dbReference>
<feature type="domain" description="ARID" evidence="4">
    <location>
        <begin position="664"/>
        <end position="755"/>
    </location>
</feature>
<feature type="compositionally biased region" description="Low complexity" evidence="3">
    <location>
        <begin position="22"/>
        <end position="35"/>
    </location>
</feature>
<accession>A0A8S0Z2G7</accession>
<dbReference type="OrthoDB" id="8951118at2759"/>
<dbReference type="PROSITE" id="PS51011">
    <property type="entry name" value="ARID"/>
    <property type="match status" value="1"/>
</dbReference>
<evidence type="ECO:0000313" key="7">
    <source>
        <dbReference type="EMBL" id="CAB3226418.1"/>
    </source>
</evidence>
<evidence type="ECO:0000259" key="6">
    <source>
        <dbReference type="PROSITE" id="PS51184"/>
    </source>
</evidence>
<dbReference type="InterPro" id="IPR003349">
    <property type="entry name" value="JmjN"/>
</dbReference>
<comment type="caution">
    <text evidence="7">The sequence shown here is derived from an EMBL/GenBank/DDBJ whole genome shotgun (WGS) entry which is preliminary data.</text>
</comment>